<evidence type="ECO:0000313" key="2">
    <source>
        <dbReference type="Proteomes" id="UP000183567"/>
    </source>
</evidence>
<proteinExistence type="predicted"/>
<name>A0A1J8QXP3_9AGAM</name>
<evidence type="ECO:0000313" key="1">
    <source>
        <dbReference type="EMBL" id="OJA18169.1"/>
    </source>
</evidence>
<accession>A0A1J8QXP3</accession>
<dbReference type="EMBL" id="LVVM01001593">
    <property type="protein sequence ID" value="OJA18169.1"/>
    <property type="molecule type" value="Genomic_DNA"/>
</dbReference>
<reference evidence="1 2" key="1">
    <citation type="submission" date="2016-03" db="EMBL/GenBank/DDBJ databases">
        <title>Comparative genomics of the ectomycorrhizal sister species Rhizopogon vinicolor and Rhizopogon vesiculosus (Basidiomycota: Boletales) reveals a divergence of the mating type B locus.</title>
        <authorList>
            <person name="Mujic A.B."/>
            <person name="Kuo A."/>
            <person name="Tritt A."/>
            <person name="Lipzen A."/>
            <person name="Chen C."/>
            <person name="Johnson J."/>
            <person name="Sharma A."/>
            <person name="Barry K."/>
            <person name="Grigoriev I.V."/>
            <person name="Spatafora J.W."/>
        </authorList>
    </citation>
    <scope>NUCLEOTIDE SEQUENCE [LARGE SCALE GENOMIC DNA]</scope>
    <source>
        <strain evidence="1 2">AM-OR11-056</strain>
    </source>
</reference>
<protein>
    <submittedName>
        <fullName evidence="1">Uncharacterized protein</fullName>
    </submittedName>
</protein>
<gene>
    <name evidence="1" type="ORF">AZE42_08809</name>
</gene>
<dbReference type="AlphaFoldDB" id="A0A1J8QXP3"/>
<sequence>MSSFLLGITIGRLPIPQKLETLPDSGDELHVQQQLLVQRIRTAYSALHGIEMGINRWWKPGRH</sequence>
<organism evidence="1 2">
    <name type="scientific">Rhizopogon vesiculosus</name>
    <dbReference type="NCBI Taxonomy" id="180088"/>
    <lineage>
        <taxon>Eukaryota</taxon>
        <taxon>Fungi</taxon>
        <taxon>Dikarya</taxon>
        <taxon>Basidiomycota</taxon>
        <taxon>Agaricomycotina</taxon>
        <taxon>Agaricomycetes</taxon>
        <taxon>Agaricomycetidae</taxon>
        <taxon>Boletales</taxon>
        <taxon>Suillineae</taxon>
        <taxon>Rhizopogonaceae</taxon>
        <taxon>Rhizopogon</taxon>
    </lineage>
</organism>
<keyword evidence="2" id="KW-1185">Reference proteome</keyword>
<comment type="caution">
    <text evidence="1">The sequence shown here is derived from an EMBL/GenBank/DDBJ whole genome shotgun (WGS) entry which is preliminary data.</text>
</comment>
<dbReference type="Proteomes" id="UP000183567">
    <property type="component" value="Unassembled WGS sequence"/>
</dbReference>